<feature type="region of interest" description="Disordered" evidence="1">
    <location>
        <begin position="404"/>
        <end position="464"/>
    </location>
</feature>
<dbReference type="AlphaFoldDB" id="A0A2U3EQA1"/>
<feature type="region of interest" description="Disordered" evidence="1">
    <location>
        <begin position="182"/>
        <end position="207"/>
    </location>
</feature>
<evidence type="ECO:0000313" key="3">
    <source>
        <dbReference type="Proteomes" id="UP000245956"/>
    </source>
</evidence>
<name>A0A2U3EQA1_PURLI</name>
<reference evidence="2 3" key="1">
    <citation type="journal article" date="2016" name="Front. Microbiol.">
        <title>Genome and transcriptome sequences reveal the specific parasitism of the nematophagous Purpureocillium lilacinum 36-1.</title>
        <authorList>
            <person name="Xie J."/>
            <person name="Li S."/>
            <person name="Mo C."/>
            <person name="Xiao X."/>
            <person name="Peng D."/>
            <person name="Wang G."/>
            <person name="Xiao Y."/>
        </authorList>
    </citation>
    <scope>NUCLEOTIDE SEQUENCE [LARGE SCALE GENOMIC DNA]</scope>
    <source>
        <strain evidence="2 3">36-1</strain>
    </source>
</reference>
<sequence length="480" mass="51539">MPTQAGSKRPKRKSFRASHLSQDLTIRLEMSQLLGQVRLCVGSEARRDSSVDNARATKSMAWNPGRYDRGLQARAADSRRKACILHLHSATRILLRIELGRRASRIRETSELLGADGRRFEKRAQGVSGNCPLLALASASHRTSRRRKSATNGDGPARAKRGSTIVIRPGRTFERVFVTACSARQQSQPKGATKAQQPSSPADTWTWHHRAPGRRIVVCWFSGNLNRRRGITSAPAEHGNPTGRGRASFGPVAVMMSASGGSPASMAWPPSYSQSQGHRRAVAVRIAAQQGRPGGHLGKRSPPKAADWALGLAGYPFRDILAKGEAGANQASQANPEDFPLPTHCTTLCHYSDYTYLYVPGKAAHPTICLCVSNQSCLLLSLPERLAHAISVIHASCLARVSSDPISPPTSEAHPSLSSPLSSPLPSPPPHAAPLAPTRVGEAPSRRHPSCPSPDVARANRLTRPAGVGSFVRRVAQAVS</sequence>
<feature type="region of interest" description="Disordered" evidence="1">
    <location>
        <begin position="139"/>
        <end position="162"/>
    </location>
</feature>
<feature type="compositionally biased region" description="Polar residues" evidence="1">
    <location>
        <begin position="182"/>
        <end position="203"/>
    </location>
</feature>
<organism evidence="2 3">
    <name type="scientific">Purpureocillium lilacinum</name>
    <name type="common">Paecilomyces lilacinus</name>
    <dbReference type="NCBI Taxonomy" id="33203"/>
    <lineage>
        <taxon>Eukaryota</taxon>
        <taxon>Fungi</taxon>
        <taxon>Dikarya</taxon>
        <taxon>Ascomycota</taxon>
        <taxon>Pezizomycotina</taxon>
        <taxon>Sordariomycetes</taxon>
        <taxon>Hypocreomycetidae</taxon>
        <taxon>Hypocreales</taxon>
        <taxon>Ophiocordycipitaceae</taxon>
        <taxon>Purpureocillium</taxon>
    </lineage>
</organism>
<gene>
    <name evidence="2" type="ORF">PCL_03876</name>
</gene>
<dbReference type="EMBL" id="LCWV01000001">
    <property type="protein sequence ID" value="PWI76682.1"/>
    <property type="molecule type" value="Genomic_DNA"/>
</dbReference>
<feature type="compositionally biased region" description="Low complexity" evidence="1">
    <location>
        <begin position="413"/>
        <end position="422"/>
    </location>
</feature>
<comment type="caution">
    <text evidence="2">The sequence shown here is derived from an EMBL/GenBank/DDBJ whole genome shotgun (WGS) entry which is preliminary data.</text>
</comment>
<dbReference type="Proteomes" id="UP000245956">
    <property type="component" value="Unassembled WGS sequence"/>
</dbReference>
<accession>A0A2U3EQA1</accession>
<evidence type="ECO:0000313" key="2">
    <source>
        <dbReference type="EMBL" id="PWI76682.1"/>
    </source>
</evidence>
<proteinExistence type="predicted"/>
<evidence type="ECO:0000256" key="1">
    <source>
        <dbReference type="SAM" id="MobiDB-lite"/>
    </source>
</evidence>
<feature type="compositionally biased region" description="Pro residues" evidence="1">
    <location>
        <begin position="423"/>
        <end position="432"/>
    </location>
</feature>
<protein>
    <submittedName>
        <fullName evidence="2">Uncharacterized protein</fullName>
    </submittedName>
</protein>